<organism evidence="3 4">
    <name type="scientific">Methanobrevibacter millerae</name>
    <dbReference type="NCBI Taxonomy" id="230361"/>
    <lineage>
        <taxon>Archaea</taxon>
        <taxon>Methanobacteriati</taxon>
        <taxon>Methanobacteriota</taxon>
        <taxon>Methanomada group</taxon>
        <taxon>Methanobacteria</taxon>
        <taxon>Methanobacteriales</taxon>
        <taxon>Methanobacteriaceae</taxon>
        <taxon>Methanobrevibacter</taxon>
    </lineage>
</organism>
<evidence type="ECO:0000313" key="3">
    <source>
        <dbReference type="EMBL" id="SDA60341.1"/>
    </source>
</evidence>
<evidence type="ECO:0000313" key="4">
    <source>
        <dbReference type="Proteomes" id="UP000323439"/>
    </source>
</evidence>
<evidence type="ECO:0000256" key="1">
    <source>
        <dbReference type="SAM" id="Coils"/>
    </source>
</evidence>
<dbReference type="InterPro" id="IPR008927">
    <property type="entry name" value="6-PGluconate_DH-like_C_sf"/>
</dbReference>
<dbReference type="RefSeq" id="WP_149732125.1">
    <property type="nucleotide sequence ID" value="NZ_FMXB01000011.1"/>
</dbReference>
<sequence length="247" mass="27524">MNIAFIGFGKVASTLVQLVNSPDITFLTSHEKRSKDTMDLIKESEVKDCPTLKEAVENADIVISANSPSNAVEAALEYGKYCKGIFLDLNNISPKTALKINDLTENFVDGAIIGKIDSKNPILYLSGKNADKLLFLNDFLSVKVISDNVGDASNLKLLRSSYTKTLSVLLIESYRLAESLNLEDEFFDILKLTEGDDFKEKSLSRINNTLKSTKRKSEELEEILDCYNAQDLEMVGAALKKLRQFEH</sequence>
<dbReference type="EMBL" id="FMXB01000011">
    <property type="protein sequence ID" value="SDA60341.1"/>
    <property type="molecule type" value="Genomic_DNA"/>
</dbReference>
<keyword evidence="4" id="KW-1185">Reference proteome</keyword>
<keyword evidence="1" id="KW-0175">Coiled coil</keyword>
<feature type="domain" description="Pyrroline-5-carboxylate reductase catalytic N-terminal" evidence="2">
    <location>
        <begin position="3"/>
        <end position="75"/>
    </location>
</feature>
<reference evidence="3 4" key="1">
    <citation type="submission" date="2016-10" db="EMBL/GenBank/DDBJ databases">
        <authorList>
            <person name="Varghese N."/>
            <person name="Submissions S."/>
        </authorList>
    </citation>
    <scope>NUCLEOTIDE SEQUENCE [LARGE SCALE GENOMIC DNA]</scope>
    <source>
        <strain evidence="3 4">DSM 16643</strain>
    </source>
</reference>
<dbReference type="InterPro" id="IPR013328">
    <property type="entry name" value="6PGD_dom2"/>
</dbReference>
<dbReference type="SUPFAM" id="SSF48179">
    <property type="entry name" value="6-phosphogluconate dehydrogenase C-terminal domain-like"/>
    <property type="match status" value="1"/>
</dbReference>
<proteinExistence type="predicted"/>
<dbReference type="SUPFAM" id="SSF51735">
    <property type="entry name" value="NAD(P)-binding Rossmann-fold domains"/>
    <property type="match status" value="1"/>
</dbReference>
<dbReference type="AlphaFoldDB" id="A0A1G5WQ81"/>
<dbReference type="InterPro" id="IPR028939">
    <property type="entry name" value="P5C_Rdtase_cat_N"/>
</dbReference>
<evidence type="ECO:0000259" key="2">
    <source>
        <dbReference type="Pfam" id="PF03807"/>
    </source>
</evidence>
<protein>
    <submittedName>
        <fullName evidence="3">3-hydroxyisobutyrate dehydrogenase</fullName>
    </submittedName>
</protein>
<dbReference type="InterPro" id="IPR036291">
    <property type="entry name" value="NAD(P)-bd_dom_sf"/>
</dbReference>
<feature type="coiled-coil region" evidence="1">
    <location>
        <begin position="203"/>
        <end position="230"/>
    </location>
</feature>
<dbReference type="Gene3D" id="3.40.50.720">
    <property type="entry name" value="NAD(P)-binding Rossmann-like Domain"/>
    <property type="match status" value="1"/>
</dbReference>
<name>A0A1G5WQ81_9EURY</name>
<dbReference type="Pfam" id="PF03807">
    <property type="entry name" value="F420_oxidored"/>
    <property type="match status" value="1"/>
</dbReference>
<gene>
    <name evidence="3" type="ORF">SAMN02910315_01595</name>
</gene>
<dbReference type="Gene3D" id="1.10.1040.10">
    <property type="entry name" value="N-(1-d-carboxylethyl)-l-norvaline Dehydrogenase, domain 2"/>
    <property type="match status" value="1"/>
</dbReference>
<dbReference type="Proteomes" id="UP000323439">
    <property type="component" value="Unassembled WGS sequence"/>
</dbReference>
<dbReference type="OrthoDB" id="69350at2157"/>
<accession>A0A1G5WQ81</accession>